<reference evidence="2" key="1">
    <citation type="submission" date="2025-08" db="UniProtKB">
        <authorList>
            <consortium name="RefSeq"/>
        </authorList>
    </citation>
    <scope>IDENTIFICATION</scope>
    <source>
        <tissue evidence="2">Testes</tissue>
    </source>
</reference>
<dbReference type="InterPro" id="IPR052055">
    <property type="entry name" value="Hepadnavirus_pol/RT"/>
</dbReference>
<dbReference type="PANTHER" id="PTHR33050">
    <property type="entry name" value="REVERSE TRANSCRIPTASE DOMAIN-CONTAINING PROTEIN"/>
    <property type="match status" value="1"/>
</dbReference>
<accession>A0ABM0MQP1</accession>
<dbReference type="CDD" id="cd09275">
    <property type="entry name" value="RNase_HI_RT_DIRS1"/>
    <property type="match status" value="1"/>
</dbReference>
<evidence type="ECO:0000313" key="2">
    <source>
        <dbReference type="RefSeq" id="XP_006822332.1"/>
    </source>
</evidence>
<protein>
    <submittedName>
        <fullName evidence="2">Uncharacterized protein LOC102808029</fullName>
    </submittedName>
</protein>
<gene>
    <name evidence="2" type="primary">LOC102808029</name>
</gene>
<organism evidence="1 2">
    <name type="scientific">Saccoglossus kowalevskii</name>
    <name type="common">Acorn worm</name>
    <dbReference type="NCBI Taxonomy" id="10224"/>
    <lineage>
        <taxon>Eukaryota</taxon>
        <taxon>Metazoa</taxon>
        <taxon>Hemichordata</taxon>
        <taxon>Enteropneusta</taxon>
        <taxon>Harrimaniidae</taxon>
        <taxon>Saccoglossus</taxon>
    </lineage>
</organism>
<evidence type="ECO:0000313" key="1">
    <source>
        <dbReference type="Proteomes" id="UP000694865"/>
    </source>
</evidence>
<sequence>MAVLTLIFRRLGIPIAPHKTVGPTTVLEYLGIELDTVRMQARLPQDKLSRIHELLKTFLSRKSCTKRELLSLLGHLNFACRVVIPGRTFISRLIELSKGVKKLHHHISISSESRKDLHMWQYFLSGWNGVSMFLDAHPTSASDMQLYTDASGIGHGGYFRGRWFQERWSPSLKLETDPSLSIAFQELYPIVVASILWGHLWVRKRILFYCDNLATVHIINKGRSKSPAIMKLMRRLVITAASSNFMFQAEHIPGKINHIADALSRFQVRRFREAAPTAEPTQCQIPSVVMFS</sequence>
<dbReference type="InterPro" id="IPR043502">
    <property type="entry name" value="DNA/RNA_pol_sf"/>
</dbReference>
<dbReference type="RefSeq" id="XP_006822332.1">
    <property type="nucleotide sequence ID" value="XM_006822269.1"/>
</dbReference>
<proteinExistence type="predicted"/>
<keyword evidence="1" id="KW-1185">Reference proteome</keyword>
<dbReference type="GeneID" id="102808029"/>
<dbReference type="SUPFAM" id="SSF56672">
    <property type="entry name" value="DNA/RNA polymerases"/>
    <property type="match status" value="1"/>
</dbReference>
<dbReference type="PANTHER" id="PTHR33050:SF8">
    <property type="entry name" value="REVERSE TRANSCRIPTASE DOMAIN-CONTAINING PROTEIN"/>
    <property type="match status" value="1"/>
</dbReference>
<name>A0ABM0MQP1_SACKO</name>
<dbReference type="Proteomes" id="UP000694865">
    <property type="component" value="Unplaced"/>
</dbReference>